<dbReference type="GO" id="GO:0003677">
    <property type="term" value="F:DNA binding"/>
    <property type="evidence" value="ECO:0007669"/>
    <property type="project" value="UniProtKB-KW"/>
</dbReference>
<dbReference type="GO" id="GO:0003700">
    <property type="term" value="F:DNA-binding transcription factor activity"/>
    <property type="evidence" value="ECO:0007669"/>
    <property type="project" value="InterPro"/>
</dbReference>
<evidence type="ECO:0000259" key="11">
    <source>
        <dbReference type="PROSITE" id="PS50110"/>
    </source>
</evidence>
<keyword evidence="7 9" id="KW-0010">Activator</keyword>
<evidence type="ECO:0000256" key="4">
    <source>
        <dbReference type="ARBA" id="ARBA00023012"/>
    </source>
</evidence>
<dbReference type="PANTHER" id="PTHR45526">
    <property type="entry name" value="TRANSCRIPTIONAL REGULATORY PROTEIN DPIA"/>
    <property type="match status" value="1"/>
</dbReference>
<evidence type="ECO:0000256" key="10">
    <source>
        <dbReference type="PROSITE-ProRule" id="PRU00169"/>
    </source>
</evidence>
<name>A0A516Q0I3_9ACTN</name>
<evidence type="ECO:0000256" key="9">
    <source>
        <dbReference type="PIRNR" id="PIRNR006171"/>
    </source>
</evidence>
<evidence type="ECO:0000313" key="12">
    <source>
        <dbReference type="EMBL" id="QDP96944.1"/>
    </source>
</evidence>
<gene>
    <name evidence="12" type="ORF">FOE78_14375</name>
</gene>
<keyword evidence="3 10" id="KW-0597">Phosphoprotein</keyword>
<comment type="subcellular location">
    <subcellularLocation>
        <location evidence="1 9">Cytoplasm</location>
    </subcellularLocation>
</comment>
<dbReference type="InterPro" id="IPR005471">
    <property type="entry name" value="Tscrpt_reg_IclR_N"/>
</dbReference>
<dbReference type="InterPro" id="IPR051271">
    <property type="entry name" value="2C-system_Tx_regulators"/>
</dbReference>
<dbReference type="InterPro" id="IPR001789">
    <property type="entry name" value="Sig_transdc_resp-reg_receiver"/>
</dbReference>
<dbReference type="EMBL" id="CP041692">
    <property type="protein sequence ID" value="QDP96944.1"/>
    <property type="molecule type" value="Genomic_DNA"/>
</dbReference>
<feature type="domain" description="Response regulatory" evidence="11">
    <location>
        <begin position="14"/>
        <end position="136"/>
    </location>
</feature>
<evidence type="ECO:0000256" key="2">
    <source>
        <dbReference type="ARBA" id="ARBA00022490"/>
    </source>
</evidence>
<dbReference type="SMART" id="SM00448">
    <property type="entry name" value="REC"/>
    <property type="match status" value="1"/>
</dbReference>
<dbReference type="Gene3D" id="3.40.50.2300">
    <property type="match status" value="1"/>
</dbReference>
<dbReference type="KEGG" id="mik:FOE78_14375"/>
<dbReference type="GO" id="GO:0005737">
    <property type="term" value="C:cytoplasm"/>
    <property type="evidence" value="ECO:0007669"/>
    <property type="project" value="UniProtKB-SubCell"/>
</dbReference>
<dbReference type="SUPFAM" id="SSF46785">
    <property type="entry name" value="Winged helix' DNA-binding domain"/>
    <property type="match status" value="1"/>
</dbReference>
<reference evidence="12 13" key="1">
    <citation type="submission" date="2019-07" db="EMBL/GenBank/DDBJ databases">
        <title>Microlunatus dokdonensis sp. nov. isolated from the rhizospheric soil of the wild plant Elymus tsukushiensis.</title>
        <authorList>
            <person name="Ghim S.-Y."/>
            <person name="Hwang Y.-J."/>
            <person name="Son J.-S."/>
            <person name="Shin J.-H."/>
        </authorList>
    </citation>
    <scope>NUCLEOTIDE SEQUENCE [LARGE SCALE GENOMIC DNA]</scope>
    <source>
        <strain evidence="12 13">KUDC0627</strain>
    </source>
</reference>
<evidence type="ECO:0000256" key="3">
    <source>
        <dbReference type="ARBA" id="ARBA00022553"/>
    </source>
</evidence>
<organism evidence="12 13">
    <name type="scientific">Microlunatus elymi</name>
    <dbReference type="NCBI Taxonomy" id="2596828"/>
    <lineage>
        <taxon>Bacteria</taxon>
        <taxon>Bacillati</taxon>
        <taxon>Actinomycetota</taxon>
        <taxon>Actinomycetes</taxon>
        <taxon>Propionibacteriales</taxon>
        <taxon>Propionibacteriaceae</taxon>
        <taxon>Microlunatus</taxon>
    </lineage>
</organism>
<dbReference type="AlphaFoldDB" id="A0A516Q0I3"/>
<keyword evidence="6 9" id="KW-0238">DNA-binding</keyword>
<dbReference type="InterPro" id="IPR011006">
    <property type="entry name" value="CheY-like_superfamily"/>
</dbReference>
<evidence type="ECO:0000256" key="7">
    <source>
        <dbReference type="ARBA" id="ARBA00023159"/>
    </source>
</evidence>
<evidence type="ECO:0000256" key="8">
    <source>
        <dbReference type="ARBA" id="ARBA00023163"/>
    </source>
</evidence>
<keyword evidence="13" id="KW-1185">Reference proteome</keyword>
<dbReference type="Proteomes" id="UP000319263">
    <property type="component" value="Chromosome"/>
</dbReference>
<dbReference type="PROSITE" id="PS50110">
    <property type="entry name" value="RESPONSE_REGULATORY"/>
    <property type="match status" value="1"/>
</dbReference>
<dbReference type="Gene3D" id="1.10.10.10">
    <property type="entry name" value="Winged helix-like DNA-binding domain superfamily/Winged helix DNA-binding domain"/>
    <property type="match status" value="1"/>
</dbReference>
<dbReference type="InterPro" id="IPR036388">
    <property type="entry name" value="WH-like_DNA-bd_sf"/>
</dbReference>
<dbReference type="GO" id="GO:0000156">
    <property type="term" value="F:phosphorelay response regulator activity"/>
    <property type="evidence" value="ECO:0007669"/>
    <property type="project" value="TreeGrafter"/>
</dbReference>
<dbReference type="InterPro" id="IPR024187">
    <property type="entry name" value="Sig_transdc_resp-reg_cit/mal"/>
</dbReference>
<sequence>MTPLTPPTPDRPLSVLVVEDDFRVAELHADYARRVDGFAVAGIARSGAEAARRLGSGTHASEDRIDLLLLDSYLPDGSGIELIGSPPARQARVDVIMVTADDSGAAVRRALQLGALNYLVKPFEPDRLAELLSAYRDYRRLLAHPHCDQSMIDQALRSRYAGNRTGGVRGKSPLTSGRIVELLAGSADDLSAQEVAAGTGIARATAQRYLAQLAEEDVAEVFLRYGSTGRPEHRYRLRHRR</sequence>
<keyword evidence="4 9" id="KW-0902">Two-component regulatory system</keyword>
<dbReference type="InterPro" id="IPR036390">
    <property type="entry name" value="WH_DNA-bd_sf"/>
</dbReference>
<dbReference type="RefSeq" id="WP_143986905.1">
    <property type="nucleotide sequence ID" value="NZ_CP041692.1"/>
</dbReference>
<dbReference type="Pfam" id="PF00072">
    <property type="entry name" value="Response_reg"/>
    <property type="match status" value="1"/>
</dbReference>
<keyword evidence="8 9" id="KW-0804">Transcription</keyword>
<evidence type="ECO:0000313" key="13">
    <source>
        <dbReference type="Proteomes" id="UP000319263"/>
    </source>
</evidence>
<keyword evidence="5 9" id="KW-0805">Transcription regulation</keyword>
<dbReference type="OrthoDB" id="7187989at2"/>
<proteinExistence type="predicted"/>
<accession>A0A516Q0I3</accession>
<dbReference type="PANTHER" id="PTHR45526:SF1">
    <property type="entry name" value="TRANSCRIPTIONAL REGULATORY PROTEIN DCUR-RELATED"/>
    <property type="match status" value="1"/>
</dbReference>
<protein>
    <recommendedName>
        <fullName evidence="9">Transcriptional regulatory protein</fullName>
    </recommendedName>
</protein>
<keyword evidence="2 9" id="KW-0963">Cytoplasm</keyword>
<evidence type="ECO:0000256" key="1">
    <source>
        <dbReference type="ARBA" id="ARBA00004496"/>
    </source>
</evidence>
<evidence type="ECO:0000256" key="6">
    <source>
        <dbReference type="ARBA" id="ARBA00023125"/>
    </source>
</evidence>
<dbReference type="Pfam" id="PF09339">
    <property type="entry name" value="HTH_IclR"/>
    <property type="match status" value="1"/>
</dbReference>
<feature type="modified residue" description="4-aspartylphosphate" evidence="10">
    <location>
        <position position="71"/>
    </location>
</feature>
<evidence type="ECO:0000256" key="5">
    <source>
        <dbReference type="ARBA" id="ARBA00023015"/>
    </source>
</evidence>
<dbReference type="SUPFAM" id="SSF52172">
    <property type="entry name" value="CheY-like"/>
    <property type="match status" value="1"/>
</dbReference>
<dbReference type="PIRSF" id="PIRSF006171">
    <property type="entry name" value="RR_citrat_malat"/>
    <property type="match status" value="1"/>
</dbReference>